<feature type="compositionally biased region" description="Low complexity" evidence="1">
    <location>
        <begin position="42"/>
        <end position="75"/>
    </location>
</feature>
<keyword evidence="3" id="KW-1185">Reference proteome</keyword>
<feature type="region of interest" description="Disordered" evidence="1">
    <location>
        <begin position="42"/>
        <end position="118"/>
    </location>
</feature>
<proteinExistence type="predicted"/>
<evidence type="ECO:0000313" key="3">
    <source>
        <dbReference type="Proteomes" id="UP000749040"/>
    </source>
</evidence>
<comment type="caution">
    <text evidence="2">The sequence shown here is derived from an EMBL/GenBank/DDBJ whole genome shotgun (WGS) entry which is preliminary data.</text>
</comment>
<protein>
    <submittedName>
        <fullName evidence="2">DUF3558 family protein</fullName>
    </submittedName>
</protein>
<dbReference type="RefSeq" id="WP_205364007.1">
    <property type="nucleotide sequence ID" value="NZ_JADKYB010000033.1"/>
</dbReference>
<gene>
    <name evidence="2" type="ORF">ITX44_37920</name>
</gene>
<name>A0ABS2U3P6_9ACTN</name>
<dbReference type="Proteomes" id="UP000749040">
    <property type="component" value="Unassembled WGS sequence"/>
</dbReference>
<evidence type="ECO:0000256" key="1">
    <source>
        <dbReference type="SAM" id="MobiDB-lite"/>
    </source>
</evidence>
<reference evidence="2 3" key="1">
    <citation type="submission" date="2021-01" db="EMBL/GenBank/DDBJ databases">
        <title>Streptomyces acididurans sp. nov., isolated from a peat swamp forest soil.</title>
        <authorList>
            <person name="Chantavorakit T."/>
            <person name="Duangmal K."/>
        </authorList>
    </citation>
    <scope>NUCLEOTIDE SEQUENCE [LARGE SCALE GENOMIC DNA]</scope>
    <source>
        <strain evidence="2 3">KK5PA1</strain>
    </source>
</reference>
<sequence length="221" mass="22174">MEFTGNGGHRPTGTAYGAGRWVRAAAPVVCAAATVAALAGCSSSSDNKDSSASGPNSPSATSTSAPGSTAAADAGVSAGRPDDACTMMTSDQVAQLVGTPGPYTGAHEDPAQDGSPVWGCTWGTPASYADVREIDRARFTQDTSSPSADDVVAPLSGIGDKAALEKRKSDGSNPYVYFAAGGAYYEVEVVVDRRELGAANAPKEVLGEQGLAKILAAELAG</sequence>
<dbReference type="EMBL" id="JADKYB010000033">
    <property type="protein sequence ID" value="MBM9510239.1"/>
    <property type="molecule type" value="Genomic_DNA"/>
</dbReference>
<evidence type="ECO:0000313" key="2">
    <source>
        <dbReference type="EMBL" id="MBM9510239.1"/>
    </source>
</evidence>
<organism evidence="2 3">
    <name type="scientific">Actinacidiphila acididurans</name>
    <dbReference type="NCBI Taxonomy" id="2784346"/>
    <lineage>
        <taxon>Bacteria</taxon>
        <taxon>Bacillati</taxon>
        <taxon>Actinomycetota</taxon>
        <taxon>Actinomycetes</taxon>
        <taxon>Kitasatosporales</taxon>
        <taxon>Streptomycetaceae</taxon>
        <taxon>Actinacidiphila</taxon>
    </lineage>
</organism>
<accession>A0ABS2U3P6</accession>